<feature type="compositionally biased region" description="Polar residues" evidence="2">
    <location>
        <begin position="23"/>
        <end position="32"/>
    </location>
</feature>
<feature type="region of interest" description="Disordered" evidence="2">
    <location>
        <begin position="503"/>
        <end position="534"/>
    </location>
</feature>
<reference evidence="4" key="1">
    <citation type="journal article" date="2020" name="Stud. Mycol.">
        <title>101 Dothideomycetes genomes: a test case for predicting lifestyles and emergence of pathogens.</title>
        <authorList>
            <person name="Haridas S."/>
            <person name="Albert R."/>
            <person name="Binder M."/>
            <person name="Bloem J."/>
            <person name="Labutti K."/>
            <person name="Salamov A."/>
            <person name="Andreopoulos B."/>
            <person name="Baker S."/>
            <person name="Barry K."/>
            <person name="Bills G."/>
            <person name="Bluhm B."/>
            <person name="Cannon C."/>
            <person name="Castanera R."/>
            <person name="Culley D."/>
            <person name="Daum C."/>
            <person name="Ezra D."/>
            <person name="Gonzalez J."/>
            <person name="Henrissat B."/>
            <person name="Kuo A."/>
            <person name="Liang C."/>
            <person name="Lipzen A."/>
            <person name="Lutzoni F."/>
            <person name="Magnuson J."/>
            <person name="Mondo S."/>
            <person name="Nolan M."/>
            <person name="Ohm R."/>
            <person name="Pangilinan J."/>
            <person name="Park H.-J."/>
            <person name="Ramirez L."/>
            <person name="Alfaro M."/>
            <person name="Sun H."/>
            <person name="Tritt A."/>
            <person name="Yoshinaga Y."/>
            <person name="Zwiers L.-H."/>
            <person name="Turgeon B."/>
            <person name="Goodwin S."/>
            <person name="Spatafora J."/>
            <person name="Crous P."/>
            <person name="Grigoriev I."/>
        </authorList>
    </citation>
    <scope>NUCLEOTIDE SEQUENCE</scope>
    <source>
        <strain evidence="4">CBS 279.74</strain>
    </source>
</reference>
<dbReference type="EMBL" id="MU005780">
    <property type="protein sequence ID" value="KAF2705125.1"/>
    <property type="molecule type" value="Genomic_DNA"/>
</dbReference>
<dbReference type="PROSITE" id="PS00028">
    <property type="entry name" value="ZINC_FINGER_C2H2_1"/>
    <property type="match status" value="1"/>
</dbReference>
<feature type="domain" description="C2H2-type" evidence="3">
    <location>
        <begin position="411"/>
        <end position="438"/>
    </location>
</feature>
<feature type="compositionally biased region" description="Basic residues" evidence="2">
    <location>
        <begin position="1"/>
        <end position="12"/>
    </location>
</feature>
<protein>
    <recommendedName>
        <fullName evidence="3">C2H2-type domain-containing protein</fullName>
    </recommendedName>
</protein>
<accession>A0A6G1JXY6</accession>
<dbReference type="SUPFAM" id="SSF57667">
    <property type="entry name" value="beta-beta-alpha zinc fingers"/>
    <property type="match status" value="1"/>
</dbReference>
<keyword evidence="1" id="KW-0479">Metal-binding</keyword>
<keyword evidence="1" id="KW-0862">Zinc</keyword>
<dbReference type="InterPro" id="IPR036236">
    <property type="entry name" value="Znf_C2H2_sf"/>
</dbReference>
<feature type="region of interest" description="Disordered" evidence="2">
    <location>
        <begin position="1"/>
        <end position="32"/>
    </location>
</feature>
<dbReference type="InterPro" id="IPR013087">
    <property type="entry name" value="Znf_C2H2_type"/>
</dbReference>
<evidence type="ECO:0000259" key="3">
    <source>
        <dbReference type="PROSITE" id="PS50157"/>
    </source>
</evidence>
<organism evidence="4 5">
    <name type="scientific">Pleomassaria siparia CBS 279.74</name>
    <dbReference type="NCBI Taxonomy" id="1314801"/>
    <lineage>
        <taxon>Eukaryota</taxon>
        <taxon>Fungi</taxon>
        <taxon>Dikarya</taxon>
        <taxon>Ascomycota</taxon>
        <taxon>Pezizomycotina</taxon>
        <taxon>Dothideomycetes</taxon>
        <taxon>Pleosporomycetidae</taxon>
        <taxon>Pleosporales</taxon>
        <taxon>Pleomassariaceae</taxon>
        <taxon>Pleomassaria</taxon>
    </lineage>
</organism>
<proteinExistence type="predicted"/>
<dbReference type="PROSITE" id="PS50157">
    <property type="entry name" value="ZINC_FINGER_C2H2_2"/>
    <property type="match status" value="1"/>
</dbReference>
<evidence type="ECO:0000313" key="4">
    <source>
        <dbReference type="EMBL" id="KAF2705125.1"/>
    </source>
</evidence>
<dbReference type="OrthoDB" id="9368434at2759"/>
<gene>
    <name evidence="4" type="ORF">K504DRAFT_389181</name>
</gene>
<dbReference type="GO" id="GO:0008270">
    <property type="term" value="F:zinc ion binding"/>
    <property type="evidence" value="ECO:0007669"/>
    <property type="project" value="UniProtKB-KW"/>
</dbReference>
<dbReference type="AlphaFoldDB" id="A0A6G1JXY6"/>
<dbReference type="Proteomes" id="UP000799428">
    <property type="component" value="Unassembled WGS sequence"/>
</dbReference>
<name>A0A6G1JXY6_9PLEO</name>
<dbReference type="SMART" id="SM00355">
    <property type="entry name" value="ZnF_C2H2"/>
    <property type="match status" value="3"/>
</dbReference>
<feature type="compositionally biased region" description="Polar residues" evidence="2">
    <location>
        <begin position="523"/>
        <end position="534"/>
    </location>
</feature>
<sequence>MSSTKEHRRSKGTHSMSLRKGSTFCSSPTSNPSDVWEYANHRLPRSPTCNEDRLRSLVQGIDDRRQTILQVIESYNKAADGDKSSNLLCDREIHPLPSCFLADSSMDTTPMDIDPKPSTVQRSPHEHASDSGLGSSIGSKYGKNRLQLSALEARPSNILKGDAGATSTREYISASVSSTRGAITRSFTALGSSDEKHQLGDLASRLIKETIIDPILAEESLKDFHPLLKDVPRRIGEKNITNIRDLEKTLIFLAPEFSATPKSYLHFCETSIRLLQATVDTLPEADQRLPSDRPYTNNYFLDLIEQIRRYAAIMAATREKEANGEDLDDMDFTPGEKIALRGGLSHNGRPAELVREKDGKVLPLNPESASEEAYKGYSSKRTLSDSEMDEDEVMRSMARRRKSDKPGDVTHVCRECKKDFKRPCDLTKHEKTHSRPWKCSEENCKYYELGWPTEKERDRHVNDKHSAAPPQYKCLYPPCTYASKRESNCKQHMEKAHNWTYIRSKSNGRKKAAAEGSERSAPTPLTTSLGTPQSVALATPNTPYIPSPSVPLLDGFDYAHGFGTPAWSLNSFQDDYRRDSITTDGSVLTYSSGHSPTEPAMFEDALTPEEPSFDHNAMLNCSNLVTNFNAYQQFTPAMSTGQHDFDNLQFTVDSATSIGFPHLSPGAQPNITLYSPPTHMDEGFGDSMEFGRPNGDFTLFDPGNMGLDTTANFFPDVNQLGDVNQMGGQFDHNLNLDLYAGPGMSNFDDLIGGFSNAQ</sequence>
<evidence type="ECO:0000256" key="1">
    <source>
        <dbReference type="PROSITE-ProRule" id="PRU00042"/>
    </source>
</evidence>
<evidence type="ECO:0000256" key="2">
    <source>
        <dbReference type="SAM" id="MobiDB-lite"/>
    </source>
</evidence>
<keyword evidence="5" id="KW-1185">Reference proteome</keyword>
<feature type="region of interest" description="Disordered" evidence="2">
    <location>
        <begin position="368"/>
        <end position="390"/>
    </location>
</feature>
<feature type="region of interest" description="Disordered" evidence="2">
    <location>
        <begin position="104"/>
        <end position="140"/>
    </location>
</feature>
<evidence type="ECO:0000313" key="5">
    <source>
        <dbReference type="Proteomes" id="UP000799428"/>
    </source>
</evidence>
<keyword evidence="1" id="KW-0863">Zinc-finger</keyword>